<dbReference type="PANTHER" id="PTHR12526">
    <property type="entry name" value="GLYCOSYLTRANSFERASE"/>
    <property type="match status" value="1"/>
</dbReference>
<evidence type="ECO:0000259" key="1">
    <source>
        <dbReference type="Pfam" id="PF00534"/>
    </source>
</evidence>
<dbReference type="GO" id="GO:0016757">
    <property type="term" value="F:glycosyltransferase activity"/>
    <property type="evidence" value="ECO:0007669"/>
    <property type="project" value="InterPro"/>
</dbReference>
<dbReference type="SUPFAM" id="SSF53756">
    <property type="entry name" value="UDP-Glycosyltransferase/glycogen phosphorylase"/>
    <property type="match status" value="1"/>
</dbReference>
<dbReference type="Gene3D" id="3.40.50.2000">
    <property type="entry name" value="Glycogen Phosphorylase B"/>
    <property type="match status" value="2"/>
</dbReference>
<protein>
    <submittedName>
        <fullName evidence="2">Glycosyltransferase</fullName>
    </submittedName>
</protein>
<dbReference type="PANTHER" id="PTHR12526:SF638">
    <property type="entry name" value="SPORE COAT PROTEIN SA"/>
    <property type="match status" value="1"/>
</dbReference>
<dbReference type="EMBL" id="VXJS01000010">
    <property type="protein sequence ID" value="KAA8671171.1"/>
    <property type="molecule type" value="Genomic_DNA"/>
</dbReference>
<accession>A0A5M9NKP8</accession>
<organism evidence="2 3">
    <name type="scientific">Vibrio gigantis</name>
    <dbReference type="NCBI Taxonomy" id="296199"/>
    <lineage>
        <taxon>Bacteria</taxon>
        <taxon>Pseudomonadati</taxon>
        <taxon>Pseudomonadota</taxon>
        <taxon>Gammaproteobacteria</taxon>
        <taxon>Vibrionales</taxon>
        <taxon>Vibrionaceae</taxon>
        <taxon>Vibrio</taxon>
    </lineage>
</organism>
<comment type="caution">
    <text evidence="2">The sequence shown here is derived from an EMBL/GenBank/DDBJ whole genome shotgun (WGS) entry which is preliminary data.</text>
</comment>
<feature type="domain" description="Glycosyl transferase family 1" evidence="1">
    <location>
        <begin position="175"/>
        <end position="319"/>
    </location>
</feature>
<keyword evidence="3" id="KW-1185">Reference proteome</keyword>
<name>A0A5M9NKP8_9VIBR</name>
<evidence type="ECO:0000313" key="2">
    <source>
        <dbReference type="EMBL" id="KAA8671171.1"/>
    </source>
</evidence>
<dbReference type="Pfam" id="PF00534">
    <property type="entry name" value="Glycos_transf_1"/>
    <property type="match status" value="1"/>
</dbReference>
<sequence>MENVSFFIPQLTLGGVSSVTKKIAKGIIPNVKNVYILTLKKPSYESLYSVPEGIRVITLSNFFSFCKVLKKSKMVFPPSYHSVILSLMIYMFFGKKSVFIFDRCISSLINGGLYSKLYYFSMKLLVPISCRIVFTYKLAFEEFKNQYSSHKHKAVLIYYPVDENFFSANSNTGVNKNIDILYAGRLEEEKGVIYLIKAIEIIQKKNSDIKLTILGSGSQSVFLQDYCKINHINNVDFIGEVNNVHDYMLRSKVFVLPSISEGCASVIKECIVSNLPVVVTSVDTGGPQEAIGHGEFGEISEIKCPQSLAVNIEIALNKRYNQDFRSSVMVTSRVEYAGQKYIELLRL</sequence>
<reference evidence="2 3" key="1">
    <citation type="submission" date="2019-09" db="EMBL/GenBank/DDBJ databases">
        <title>Draft genome sequence of various Type strains from the CCUG.</title>
        <authorList>
            <person name="Pineiro-Iglesias B."/>
            <person name="Tunovic T."/>
            <person name="Unosson C."/>
            <person name="Inganas E."/>
            <person name="Ohlen M."/>
            <person name="Cardew S."/>
            <person name="Jensie-Markopoulos S."/>
            <person name="Salva-Serra F."/>
            <person name="Jaen-Luchoro D."/>
            <person name="Karlsson R."/>
            <person name="Svensson-Stadler L."/>
            <person name="Chun J."/>
            <person name="Moore E."/>
        </authorList>
    </citation>
    <scope>NUCLEOTIDE SEQUENCE [LARGE SCALE GENOMIC DNA]</scope>
    <source>
        <strain evidence="2 3">CCUG 56969T</strain>
    </source>
</reference>
<dbReference type="GO" id="GO:1901135">
    <property type="term" value="P:carbohydrate derivative metabolic process"/>
    <property type="evidence" value="ECO:0007669"/>
    <property type="project" value="UniProtKB-ARBA"/>
</dbReference>
<proteinExistence type="predicted"/>
<evidence type="ECO:0000313" key="3">
    <source>
        <dbReference type="Proteomes" id="UP000322521"/>
    </source>
</evidence>
<dbReference type="Proteomes" id="UP000322521">
    <property type="component" value="Unassembled WGS sequence"/>
</dbReference>
<keyword evidence="2" id="KW-0808">Transferase</keyword>
<gene>
    <name evidence="2" type="ORF">F4W18_16710</name>
</gene>
<dbReference type="AlphaFoldDB" id="A0A5M9NKP8"/>
<dbReference type="InterPro" id="IPR001296">
    <property type="entry name" value="Glyco_trans_1"/>
</dbReference>
<dbReference type="RefSeq" id="WP_086711875.1">
    <property type="nucleotide sequence ID" value="NZ_AP025492.1"/>
</dbReference>
<dbReference type="OrthoDB" id="9062832at2"/>